<keyword evidence="3" id="KW-0614">Plasmid</keyword>
<reference evidence="3 4" key="1">
    <citation type="journal article" date="2015" name="PLoS ONE">
        <title>Azotobacter Genomes: The Genome of Azotobacter chroococcum NCIMB 8003 (ATCC 4412).</title>
        <authorList>
            <person name="Robson R.L."/>
            <person name="Jones R."/>
            <person name="Robson R.M."/>
            <person name="Schwartz A."/>
            <person name="Richardson T.H."/>
        </authorList>
    </citation>
    <scope>NUCLEOTIDE SEQUENCE [LARGE SCALE GENOMIC DNA]</scope>
    <source>
        <strain evidence="3 4">NCIMB 8003</strain>
        <plasmid evidence="4">Plasmid pAcX50e</plasmid>
    </source>
</reference>
<proteinExistence type="predicted"/>
<dbReference type="AlphaFoldDB" id="A0A0C4WLL0"/>
<sequence length="247" mass="26584">MRPAEFTLEEIVQAGEALQAAGRNVTGFALRQRVGGGNPTRLKQVWDDHLARSSVAEAAPVAELPVEVAEELATVTRALTERLAALAVELNDKAVKAAERRVGEVVRAAGEQREQAERELADAAQTVEDLEHQLDGVKGELAATQAQLTEGLVQRQSQAVELAQLRERLSATEQAARMAREQHTAELKQLRDELAKAHARGEEAARMRGELDTLRAQNDALLAALKPAKPSKPSDKTSRSGGSPAST</sequence>
<dbReference type="Proteomes" id="UP000068210">
    <property type="component" value="Plasmid pAcX50e"/>
</dbReference>
<dbReference type="Pfam" id="PF11740">
    <property type="entry name" value="KfrA_N"/>
    <property type="match status" value="1"/>
</dbReference>
<gene>
    <name evidence="3" type="ORF">Achr_e620</name>
</gene>
<feature type="domain" description="KfrA N-terminal DNA-binding" evidence="2">
    <location>
        <begin position="9"/>
        <end position="125"/>
    </location>
</feature>
<name>A0A0C4WLL0_9GAMM</name>
<dbReference type="RefSeq" id="WP_052264064.1">
    <property type="nucleotide sequence ID" value="NZ_CP010420.1"/>
</dbReference>
<dbReference type="EMBL" id="CP010420">
    <property type="protein sequence ID" value="AJE23653.1"/>
    <property type="molecule type" value="Genomic_DNA"/>
</dbReference>
<dbReference type="KEGG" id="acx:Achr_e620"/>
<evidence type="ECO:0000313" key="4">
    <source>
        <dbReference type="Proteomes" id="UP000068210"/>
    </source>
</evidence>
<evidence type="ECO:0000313" key="3">
    <source>
        <dbReference type="EMBL" id="AJE23653.1"/>
    </source>
</evidence>
<protein>
    <recommendedName>
        <fullName evidence="2">KfrA N-terminal DNA-binding domain-containing protein</fullName>
    </recommendedName>
</protein>
<evidence type="ECO:0000259" key="2">
    <source>
        <dbReference type="Pfam" id="PF11740"/>
    </source>
</evidence>
<dbReference type="InterPro" id="IPR021104">
    <property type="entry name" value="KfrA_DNA-bd_N"/>
</dbReference>
<keyword evidence="4" id="KW-1185">Reference proteome</keyword>
<geneLocation type="plasmid" evidence="3 4">
    <name>pAcX50e</name>
</geneLocation>
<evidence type="ECO:0000256" key="1">
    <source>
        <dbReference type="SAM" id="MobiDB-lite"/>
    </source>
</evidence>
<dbReference type="HOGENOM" id="CLU_067059_0_0_6"/>
<organism evidence="3 4">
    <name type="scientific">Azotobacter chroococcum NCIMB 8003</name>
    <dbReference type="NCBI Taxonomy" id="1328314"/>
    <lineage>
        <taxon>Bacteria</taxon>
        <taxon>Pseudomonadati</taxon>
        <taxon>Pseudomonadota</taxon>
        <taxon>Gammaproteobacteria</taxon>
        <taxon>Pseudomonadales</taxon>
        <taxon>Pseudomonadaceae</taxon>
        <taxon>Azotobacter</taxon>
    </lineage>
</organism>
<accession>A0A0C4WLL0</accession>
<feature type="region of interest" description="Disordered" evidence="1">
    <location>
        <begin position="221"/>
        <end position="247"/>
    </location>
</feature>